<feature type="compositionally biased region" description="Low complexity" evidence="1">
    <location>
        <begin position="204"/>
        <end position="214"/>
    </location>
</feature>
<comment type="caution">
    <text evidence="2">The sequence shown here is derived from an EMBL/GenBank/DDBJ whole genome shotgun (WGS) entry which is preliminary data.</text>
</comment>
<feature type="region of interest" description="Disordered" evidence="1">
    <location>
        <begin position="116"/>
        <end position="214"/>
    </location>
</feature>
<name>A0AAE1LCG8_9NEOP</name>
<keyword evidence="3" id="KW-1185">Reference proteome</keyword>
<dbReference type="Proteomes" id="UP001219518">
    <property type="component" value="Unassembled WGS sequence"/>
</dbReference>
<evidence type="ECO:0000313" key="2">
    <source>
        <dbReference type="EMBL" id="KAK3913057.1"/>
    </source>
</evidence>
<dbReference type="EMBL" id="JAHWGI010000308">
    <property type="protein sequence ID" value="KAK3913057.1"/>
    <property type="molecule type" value="Genomic_DNA"/>
</dbReference>
<protein>
    <submittedName>
        <fullName evidence="2">Halomucin</fullName>
    </submittedName>
</protein>
<reference evidence="2" key="1">
    <citation type="submission" date="2021-07" db="EMBL/GenBank/DDBJ databases">
        <authorList>
            <person name="Catto M.A."/>
            <person name="Jacobson A."/>
            <person name="Kennedy G."/>
            <person name="Labadie P."/>
            <person name="Hunt B.G."/>
            <person name="Srinivasan R."/>
        </authorList>
    </citation>
    <scope>NUCLEOTIDE SEQUENCE</scope>
    <source>
        <strain evidence="2">PL_HMW_Pooled</strain>
        <tissue evidence="2">Head</tissue>
    </source>
</reference>
<evidence type="ECO:0000256" key="1">
    <source>
        <dbReference type="SAM" id="MobiDB-lite"/>
    </source>
</evidence>
<reference evidence="2" key="2">
    <citation type="journal article" date="2023" name="BMC Genomics">
        <title>Pest status, molecular evolution, and epigenetic factors derived from the genome assembly of Frankliniella fusca, a thysanopteran phytovirus vector.</title>
        <authorList>
            <person name="Catto M.A."/>
            <person name="Labadie P.E."/>
            <person name="Jacobson A.L."/>
            <person name="Kennedy G.G."/>
            <person name="Srinivasan R."/>
            <person name="Hunt B.G."/>
        </authorList>
    </citation>
    <scope>NUCLEOTIDE SEQUENCE</scope>
    <source>
        <strain evidence="2">PL_HMW_Pooled</strain>
    </source>
</reference>
<dbReference type="PANTHER" id="PTHR33053">
    <property type="entry name" value="PROTEIN, PUTATIVE-RELATED"/>
    <property type="match status" value="1"/>
</dbReference>
<evidence type="ECO:0000313" key="3">
    <source>
        <dbReference type="Proteomes" id="UP001219518"/>
    </source>
</evidence>
<feature type="region of interest" description="Disordered" evidence="1">
    <location>
        <begin position="1"/>
        <end position="31"/>
    </location>
</feature>
<feature type="compositionally biased region" description="Acidic residues" evidence="1">
    <location>
        <begin position="138"/>
        <end position="150"/>
    </location>
</feature>
<proteinExistence type="predicted"/>
<organism evidence="2 3">
    <name type="scientific">Frankliniella fusca</name>
    <dbReference type="NCBI Taxonomy" id="407009"/>
    <lineage>
        <taxon>Eukaryota</taxon>
        <taxon>Metazoa</taxon>
        <taxon>Ecdysozoa</taxon>
        <taxon>Arthropoda</taxon>
        <taxon>Hexapoda</taxon>
        <taxon>Insecta</taxon>
        <taxon>Pterygota</taxon>
        <taxon>Neoptera</taxon>
        <taxon>Paraneoptera</taxon>
        <taxon>Thysanoptera</taxon>
        <taxon>Terebrantia</taxon>
        <taxon>Thripoidea</taxon>
        <taxon>Thripidae</taxon>
        <taxon>Frankliniella</taxon>
    </lineage>
</organism>
<gene>
    <name evidence="2" type="ORF">KUF71_022511</name>
</gene>
<dbReference type="AlphaFoldDB" id="A0AAE1LCG8"/>
<accession>A0AAE1LCG8</accession>
<sequence>MSEHTPPLETPYAPDQNESLSSKRNAEVHQQGGVQTAALDFQRCPELWQPYGVAFGSYTGKTNVEYCTPIGVLFKCANFAHFLVSSKTKHHEPWNRAGVRRDRAAAQERMRIGDLREEARALSDDNEENEIVQQEGIDYQEDDDENDDDGGGVHYDDGEINNNADNDLSDGHDEINSDMDIDINRPEEDVVVSGDEGGSGASGDAGSSGHSSSSRNLNLLEELRTWALNGVSANKVDEILSILQPHHPFLPKTYRTLVKTPPSGPIHWRRTVTRDYLETYNEVVVDINIDGVPLHNSSSAHFFDILGCLRDKEDPFIIAIWHGFADKPNDLRAFLNDFVEEVQIRLFSPDASRYNFRIRNYILDAVARSFVKCCVGQNAIFACEKCDIQGVWYRHRTTYTSLEYNLRTDESFRNRENPLHHQEMRSPLEDLGTGLVSQFRLDPLHLIFLGCFKRWLHFILSEREDFQIKPVTPSDFAKRPRILQRNGNKLKGTELRRLLLYDGLRVFKHLNANIFQNYLPLQCVIYILSSEFLREYLDIANDIIQEFVSHSRRGFGRHFVVYNVHSLRHIVEESEDHGTLSDFDAFKYENYLGAGLPAL</sequence>